<organism evidence="13 14">
    <name type="scientific">Shewanella hanedai</name>
    <name type="common">Alteromonas hanedai</name>
    <dbReference type="NCBI Taxonomy" id="25"/>
    <lineage>
        <taxon>Bacteria</taxon>
        <taxon>Pseudomonadati</taxon>
        <taxon>Pseudomonadota</taxon>
        <taxon>Gammaproteobacteria</taxon>
        <taxon>Alteromonadales</taxon>
        <taxon>Shewanellaceae</taxon>
        <taxon>Shewanella</taxon>
    </lineage>
</organism>
<proteinExistence type="inferred from homology"/>
<keyword evidence="4 9" id="KW-0472">Membrane</keyword>
<evidence type="ECO:0000313" key="14">
    <source>
        <dbReference type="Proteomes" id="UP000318126"/>
    </source>
</evidence>
<dbReference type="SMART" id="SM00304">
    <property type="entry name" value="HAMP"/>
    <property type="match status" value="1"/>
</dbReference>
<evidence type="ECO:0000256" key="3">
    <source>
        <dbReference type="ARBA" id="ARBA00022989"/>
    </source>
</evidence>
<dbReference type="Pfam" id="PF00015">
    <property type="entry name" value="MCPsignal"/>
    <property type="match status" value="1"/>
</dbReference>
<dbReference type="Gene3D" id="1.10.287.950">
    <property type="entry name" value="Methyl-accepting chemotaxis protein"/>
    <property type="match status" value="1"/>
</dbReference>
<keyword evidence="8" id="KW-0175">Coiled coil</keyword>
<evidence type="ECO:0000256" key="8">
    <source>
        <dbReference type="SAM" id="Coils"/>
    </source>
</evidence>
<feature type="chain" id="PRO_5021758875" evidence="10">
    <location>
        <begin position="25"/>
        <end position="698"/>
    </location>
</feature>
<evidence type="ECO:0000256" key="4">
    <source>
        <dbReference type="ARBA" id="ARBA00023136"/>
    </source>
</evidence>
<keyword evidence="10" id="KW-0732">Signal</keyword>
<feature type="transmembrane region" description="Helical" evidence="9">
    <location>
        <begin position="347"/>
        <end position="368"/>
    </location>
</feature>
<dbReference type="SUPFAM" id="SSF58104">
    <property type="entry name" value="Methyl-accepting chemotaxis protein (MCP) signaling domain"/>
    <property type="match status" value="1"/>
</dbReference>
<feature type="domain" description="HAMP" evidence="12">
    <location>
        <begin position="366"/>
        <end position="420"/>
    </location>
</feature>
<accession>A0A553JVB2</accession>
<evidence type="ECO:0000256" key="7">
    <source>
        <dbReference type="PROSITE-ProRule" id="PRU00284"/>
    </source>
</evidence>
<dbReference type="SMART" id="SM00283">
    <property type="entry name" value="MA"/>
    <property type="match status" value="1"/>
</dbReference>
<dbReference type="PANTHER" id="PTHR32089:SF119">
    <property type="entry name" value="METHYL-ACCEPTING CHEMOTAXIS PROTEIN CTPL"/>
    <property type="match status" value="1"/>
</dbReference>
<dbReference type="Gene3D" id="3.30.450.20">
    <property type="entry name" value="PAS domain"/>
    <property type="match status" value="1"/>
</dbReference>
<evidence type="ECO:0000256" key="5">
    <source>
        <dbReference type="ARBA" id="ARBA00023224"/>
    </source>
</evidence>
<protein>
    <submittedName>
        <fullName evidence="13">Methyl-accepting chemotaxis protein</fullName>
    </submittedName>
</protein>
<keyword evidence="5 7" id="KW-0807">Transducer</keyword>
<dbReference type="PANTHER" id="PTHR32089">
    <property type="entry name" value="METHYL-ACCEPTING CHEMOTAXIS PROTEIN MCPB"/>
    <property type="match status" value="1"/>
</dbReference>
<dbReference type="RefSeq" id="WP_143562828.1">
    <property type="nucleotide sequence ID" value="NZ_BMPL01000001.1"/>
</dbReference>
<evidence type="ECO:0000256" key="2">
    <source>
        <dbReference type="ARBA" id="ARBA00022692"/>
    </source>
</evidence>
<comment type="similarity">
    <text evidence="6">Belongs to the methyl-accepting chemotaxis (MCP) protein family.</text>
</comment>
<feature type="domain" description="Methyl-accepting transducer" evidence="11">
    <location>
        <begin position="425"/>
        <end position="661"/>
    </location>
</feature>
<dbReference type="Proteomes" id="UP000318126">
    <property type="component" value="Unassembled WGS sequence"/>
</dbReference>
<dbReference type="GO" id="GO:0016020">
    <property type="term" value="C:membrane"/>
    <property type="evidence" value="ECO:0007669"/>
    <property type="project" value="UniProtKB-SubCell"/>
</dbReference>
<dbReference type="CDD" id="cd12913">
    <property type="entry name" value="PDC1_MCP_like"/>
    <property type="match status" value="1"/>
</dbReference>
<name>A0A553JVB2_SHEHA</name>
<dbReference type="AlphaFoldDB" id="A0A553JVB2"/>
<gene>
    <name evidence="13" type="ORF">FN961_01830</name>
</gene>
<dbReference type="PROSITE" id="PS50111">
    <property type="entry name" value="CHEMOTAXIS_TRANSDUC_2"/>
    <property type="match status" value="1"/>
</dbReference>
<feature type="signal peptide" evidence="10">
    <location>
        <begin position="1"/>
        <end position="24"/>
    </location>
</feature>
<keyword evidence="3 9" id="KW-1133">Transmembrane helix</keyword>
<evidence type="ECO:0000313" key="13">
    <source>
        <dbReference type="EMBL" id="TRY16381.1"/>
    </source>
</evidence>
<evidence type="ECO:0000256" key="1">
    <source>
        <dbReference type="ARBA" id="ARBA00004141"/>
    </source>
</evidence>
<dbReference type="GO" id="GO:0007165">
    <property type="term" value="P:signal transduction"/>
    <property type="evidence" value="ECO:0007669"/>
    <property type="project" value="UniProtKB-KW"/>
</dbReference>
<feature type="coiled-coil region" evidence="8">
    <location>
        <begin position="587"/>
        <end position="652"/>
    </location>
</feature>
<dbReference type="FunFam" id="1.10.287.950:FF:000001">
    <property type="entry name" value="Methyl-accepting chemotaxis sensory transducer"/>
    <property type="match status" value="1"/>
</dbReference>
<dbReference type="OrthoDB" id="49457at2"/>
<dbReference type="PROSITE" id="PS50885">
    <property type="entry name" value="HAMP"/>
    <property type="match status" value="1"/>
</dbReference>
<reference evidence="14" key="1">
    <citation type="submission" date="2019-07" db="EMBL/GenBank/DDBJ databases">
        <title>Shewanella sp. YLB-08 draft genomic sequence.</title>
        <authorList>
            <person name="Yu L."/>
        </authorList>
    </citation>
    <scope>NUCLEOTIDE SEQUENCE [LARGE SCALE GENOMIC DNA]</scope>
    <source>
        <strain evidence="14">JCM 20706</strain>
    </source>
</reference>
<evidence type="ECO:0000256" key="9">
    <source>
        <dbReference type="SAM" id="Phobius"/>
    </source>
</evidence>
<sequence length="698" mass="75320">MFKTIRTRIAVSAGVAMTFTLLIAMGMTTNAYTTVSQQVTDKVKIQLNDAINFHLKSTASEQGKIIETQLFPVLANLNQVRSIIELSGTNAVGADTIVNQFIAALEVQDKAVFAGYMVWEQKTWPTETEVQVLEAINSKGYLAPFFSPNSNNSFDSVAMESFNNTTLNSNGERTDDWHLMPFETGHTFVMEPYIYPVRGRDELITTISQPIKVNGSIVGSLGFDLSLSELQGQSEKLADKLFDGESNIIISSWKGAILANSGAPLEVGKKVSSQLFSQWSAIQTLARQAGSGLMSIGSEEYAITSVNTSDSHWIVMVSVPRSKLIQGITEFETWSDVQNESAIRQGVFAGLFAVVLGIIAMTMIGNSLGRILTNLVERFKDVAEGDGDLTYRIEKNGKDETAQLAHWFNAFLIRLQETLGTVMQTAEQVELSSAKGKLQAEGSKQKLLSQVNEVNSLATAINEMSATAQEIASSAVQAAAAASQVQSNSVSGMKQMNNTVLAVSDLALKINNAQGQTKNLAKSSAAIQGILSEIGGIADQTNLLALNAAIEAARAGEAGRGFAVVADEVRNLATRTQSSTEEIRKMLARLETETQSIVDLMQESQQQAMGTKEETQAAQQALAEINHAIEVINDMNNQIASAAEEQSAVAEEINRNVVVINDTAVEVMDSMTSAVTTSVELEGNAGDLRIELNKFKTE</sequence>
<evidence type="ECO:0000256" key="6">
    <source>
        <dbReference type="ARBA" id="ARBA00029447"/>
    </source>
</evidence>
<dbReference type="InterPro" id="IPR003660">
    <property type="entry name" value="HAMP_dom"/>
</dbReference>
<keyword evidence="2 9" id="KW-0812">Transmembrane</keyword>
<comment type="caution">
    <text evidence="13">The sequence shown here is derived from an EMBL/GenBank/DDBJ whole genome shotgun (WGS) entry which is preliminary data.</text>
</comment>
<evidence type="ECO:0000259" key="12">
    <source>
        <dbReference type="PROSITE" id="PS50885"/>
    </source>
</evidence>
<dbReference type="GO" id="GO:0006935">
    <property type="term" value="P:chemotaxis"/>
    <property type="evidence" value="ECO:0007669"/>
    <property type="project" value="UniProtKB-ARBA"/>
</dbReference>
<dbReference type="EMBL" id="VKGK01000001">
    <property type="protein sequence ID" value="TRY16381.1"/>
    <property type="molecule type" value="Genomic_DNA"/>
</dbReference>
<dbReference type="CDD" id="cd06225">
    <property type="entry name" value="HAMP"/>
    <property type="match status" value="1"/>
</dbReference>
<dbReference type="CDD" id="cd11386">
    <property type="entry name" value="MCP_signal"/>
    <property type="match status" value="1"/>
</dbReference>
<evidence type="ECO:0000256" key="10">
    <source>
        <dbReference type="SAM" id="SignalP"/>
    </source>
</evidence>
<dbReference type="Pfam" id="PF22673">
    <property type="entry name" value="MCP-like_PDC_1"/>
    <property type="match status" value="1"/>
</dbReference>
<comment type="subcellular location">
    <subcellularLocation>
        <location evidence="1">Membrane</location>
        <topology evidence="1">Multi-pass membrane protein</topology>
    </subcellularLocation>
</comment>
<dbReference type="Pfam" id="PF00672">
    <property type="entry name" value="HAMP"/>
    <property type="match status" value="1"/>
</dbReference>
<keyword evidence="14" id="KW-1185">Reference proteome</keyword>
<evidence type="ECO:0000259" key="11">
    <source>
        <dbReference type="PROSITE" id="PS50111"/>
    </source>
</evidence>
<dbReference type="InterPro" id="IPR004089">
    <property type="entry name" value="MCPsignal_dom"/>
</dbReference>